<evidence type="ECO:0000313" key="1">
    <source>
        <dbReference type="EMBL" id="GJT50323.1"/>
    </source>
</evidence>
<organism evidence="1 2">
    <name type="scientific">Tanacetum coccineum</name>
    <dbReference type="NCBI Taxonomy" id="301880"/>
    <lineage>
        <taxon>Eukaryota</taxon>
        <taxon>Viridiplantae</taxon>
        <taxon>Streptophyta</taxon>
        <taxon>Embryophyta</taxon>
        <taxon>Tracheophyta</taxon>
        <taxon>Spermatophyta</taxon>
        <taxon>Magnoliopsida</taxon>
        <taxon>eudicotyledons</taxon>
        <taxon>Gunneridae</taxon>
        <taxon>Pentapetalae</taxon>
        <taxon>asterids</taxon>
        <taxon>campanulids</taxon>
        <taxon>Asterales</taxon>
        <taxon>Asteraceae</taxon>
        <taxon>Asteroideae</taxon>
        <taxon>Anthemideae</taxon>
        <taxon>Anthemidinae</taxon>
        <taxon>Tanacetum</taxon>
    </lineage>
</organism>
<reference evidence="1" key="1">
    <citation type="journal article" date="2022" name="Int. J. Mol. Sci.">
        <title>Draft Genome of Tanacetum Coccineum: Genomic Comparison of Closely Related Tanacetum-Family Plants.</title>
        <authorList>
            <person name="Yamashiro T."/>
            <person name="Shiraishi A."/>
            <person name="Nakayama K."/>
            <person name="Satake H."/>
        </authorList>
    </citation>
    <scope>NUCLEOTIDE SEQUENCE</scope>
</reference>
<name>A0ABQ5EHC4_9ASTR</name>
<gene>
    <name evidence="1" type="ORF">Tco_0976480</name>
</gene>
<evidence type="ECO:0000313" key="2">
    <source>
        <dbReference type="Proteomes" id="UP001151760"/>
    </source>
</evidence>
<accession>A0ABQ5EHC4</accession>
<proteinExistence type="predicted"/>
<keyword evidence="2" id="KW-1185">Reference proteome</keyword>
<dbReference type="Proteomes" id="UP001151760">
    <property type="component" value="Unassembled WGS sequence"/>
</dbReference>
<dbReference type="EMBL" id="BQNB010016311">
    <property type="protein sequence ID" value="GJT50323.1"/>
    <property type="molecule type" value="Genomic_DNA"/>
</dbReference>
<sequence>MAVQHYSLRALPSRVGTIVVNKPTSKVKATNYIPALRPPKSDVVMKHRRNKTDRGVAAAGRAGGVVGMGARRENTATTGRSGHVIGLHICSGNIITTSRGGDVLGLCGGVVSLGLVASSRGGGSVWV</sequence>
<protein>
    <submittedName>
        <fullName evidence="1">Uncharacterized protein</fullName>
    </submittedName>
</protein>
<reference evidence="1" key="2">
    <citation type="submission" date="2022-01" db="EMBL/GenBank/DDBJ databases">
        <authorList>
            <person name="Yamashiro T."/>
            <person name="Shiraishi A."/>
            <person name="Satake H."/>
            <person name="Nakayama K."/>
        </authorList>
    </citation>
    <scope>NUCLEOTIDE SEQUENCE</scope>
</reference>
<comment type="caution">
    <text evidence="1">The sequence shown here is derived from an EMBL/GenBank/DDBJ whole genome shotgun (WGS) entry which is preliminary data.</text>
</comment>